<gene>
    <name evidence="3" type="ORF">GCM10011614_31020</name>
</gene>
<dbReference type="SUPFAM" id="SSF47616">
    <property type="entry name" value="GST C-terminal domain-like"/>
    <property type="match status" value="1"/>
</dbReference>
<keyword evidence="4" id="KW-1185">Reference proteome</keyword>
<dbReference type="AlphaFoldDB" id="A0A918PLG2"/>
<dbReference type="CDD" id="cd00570">
    <property type="entry name" value="GST_N_family"/>
    <property type="match status" value="1"/>
</dbReference>
<dbReference type="InterPro" id="IPR036249">
    <property type="entry name" value="Thioredoxin-like_sf"/>
</dbReference>
<protein>
    <submittedName>
        <fullName evidence="3">Glutathione S-transferase</fullName>
    </submittedName>
</protein>
<dbReference type="Proteomes" id="UP000648075">
    <property type="component" value="Unassembled WGS sequence"/>
</dbReference>
<proteinExistence type="predicted"/>
<dbReference type="Gene3D" id="1.20.1050.10">
    <property type="match status" value="1"/>
</dbReference>
<feature type="domain" description="GST N-terminal" evidence="1">
    <location>
        <begin position="1"/>
        <end position="81"/>
    </location>
</feature>
<sequence>MTLALYGHPFSSYTWKALIPLYASETPFEFRAIGPDQPDNSAFVAASGPAGKFPVLRHDDNTVFEATTIIEYLHLNVVPDAGLIPADPHAALMARKMDRVFDNYVMGNMQDVVNEHLRNPEAPDADRTAEARARLTKAYDWLEHWLADHPPASGVTLVECAAAPALFYADWVLPIGDGRPRLADWRARLLALPAVSRCVEDARPFRAYFPLGAPDRD</sequence>
<name>A0A918PLG2_9SPHN</name>
<dbReference type="RefSeq" id="WP_189622204.1">
    <property type="nucleotide sequence ID" value="NZ_BMZA01000016.1"/>
</dbReference>
<dbReference type="InterPro" id="IPR036282">
    <property type="entry name" value="Glutathione-S-Trfase_C_sf"/>
</dbReference>
<dbReference type="SUPFAM" id="SSF52833">
    <property type="entry name" value="Thioredoxin-like"/>
    <property type="match status" value="1"/>
</dbReference>
<organism evidence="3 4">
    <name type="scientific">Novosphingobium colocasiae</name>
    <dbReference type="NCBI Taxonomy" id="1256513"/>
    <lineage>
        <taxon>Bacteria</taxon>
        <taxon>Pseudomonadati</taxon>
        <taxon>Pseudomonadota</taxon>
        <taxon>Alphaproteobacteria</taxon>
        <taxon>Sphingomonadales</taxon>
        <taxon>Sphingomonadaceae</taxon>
        <taxon>Novosphingobium</taxon>
    </lineage>
</organism>
<comment type="caution">
    <text evidence="3">The sequence shown here is derived from an EMBL/GenBank/DDBJ whole genome shotgun (WGS) entry which is preliminary data.</text>
</comment>
<dbReference type="Pfam" id="PF13417">
    <property type="entry name" value="GST_N_3"/>
    <property type="match status" value="1"/>
</dbReference>
<dbReference type="GO" id="GO:0005737">
    <property type="term" value="C:cytoplasm"/>
    <property type="evidence" value="ECO:0007669"/>
    <property type="project" value="TreeGrafter"/>
</dbReference>
<feature type="domain" description="GST C-terminal" evidence="2">
    <location>
        <begin position="87"/>
        <end position="208"/>
    </location>
</feature>
<dbReference type="InterPro" id="IPR050983">
    <property type="entry name" value="GST_Omega/HSP26"/>
</dbReference>
<accession>A0A918PLG2</accession>
<dbReference type="EMBL" id="BMZA01000016">
    <property type="protein sequence ID" value="GGZ13757.1"/>
    <property type="molecule type" value="Genomic_DNA"/>
</dbReference>
<evidence type="ECO:0000259" key="1">
    <source>
        <dbReference type="PROSITE" id="PS50404"/>
    </source>
</evidence>
<reference evidence="3" key="2">
    <citation type="submission" date="2020-09" db="EMBL/GenBank/DDBJ databases">
        <authorList>
            <person name="Sun Q."/>
            <person name="Kim S."/>
        </authorList>
    </citation>
    <scope>NUCLEOTIDE SEQUENCE</scope>
    <source>
        <strain evidence="3">KCTC 32255</strain>
    </source>
</reference>
<dbReference type="Gene3D" id="3.40.30.10">
    <property type="entry name" value="Glutaredoxin"/>
    <property type="match status" value="1"/>
</dbReference>
<dbReference type="PANTHER" id="PTHR43968:SF6">
    <property type="entry name" value="GLUTATHIONE S-TRANSFERASE OMEGA"/>
    <property type="match status" value="1"/>
</dbReference>
<dbReference type="PROSITE" id="PS50405">
    <property type="entry name" value="GST_CTER"/>
    <property type="match status" value="1"/>
</dbReference>
<evidence type="ECO:0000313" key="4">
    <source>
        <dbReference type="Proteomes" id="UP000648075"/>
    </source>
</evidence>
<dbReference type="PANTHER" id="PTHR43968">
    <property type="match status" value="1"/>
</dbReference>
<dbReference type="InterPro" id="IPR010987">
    <property type="entry name" value="Glutathione-S-Trfase_C-like"/>
</dbReference>
<reference evidence="3" key="1">
    <citation type="journal article" date="2014" name="Int. J. Syst. Evol. Microbiol.">
        <title>Complete genome sequence of Corynebacterium casei LMG S-19264T (=DSM 44701T), isolated from a smear-ripened cheese.</title>
        <authorList>
            <consortium name="US DOE Joint Genome Institute (JGI-PGF)"/>
            <person name="Walter F."/>
            <person name="Albersmeier A."/>
            <person name="Kalinowski J."/>
            <person name="Ruckert C."/>
        </authorList>
    </citation>
    <scope>NUCLEOTIDE SEQUENCE</scope>
    <source>
        <strain evidence="3">KCTC 32255</strain>
    </source>
</reference>
<evidence type="ECO:0000313" key="3">
    <source>
        <dbReference type="EMBL" id="GGZ13757.1"/>
    </source>
</evidence>
<evidence type="ECO:0000259" key="2">
    <source>
        <dbReference type="PROSITE" id="PS50405"/>
    </source>
</evidence>
<dbReference type="InterPro" id="IPR004045">
    <property type="entry name" value="Glutathione_S-Trfase_N"/>
</dbReference>
<dbReference type="CDD" id="cd00299">
    <property type="entry name" value="GST_C_family"/>
    <property type="match status" value="1"/>
</dbReference>
<dbReference type="PROSITE" id="PS50404">
    <property type="entry name" value="GST_NTER"/>
    <property type="match status" value="1"/>
</dbReference>